<dbReference type="HOGENOM" id="CLU_000445_95_2_10"/>
<evidence type="ECO:0000256" key="1">
    <source>
        <dbReference type="ARBA" id="ARBA00022741"/>
    </source>
</evidence>
<dbReference type="PROSITE" id="PS50045">
    <property type="entry name" value="SIGMA54_INTERACT_4"/>
    <property type="match status" value="1"/>
</dbReference>
<dbReference type="InterPro" id="IPR003593">
    <property type="entry name" value="AAA+_ATPase"/>
</dbReference>
<dbReference type="Pfam" id="PF13185">
    <property type="entry name" value="GAF_2"/>
    <property type="match status" value="1"/>
</dbReference>
<dbReference type="SUPFAM" id="SSF52540">
    <property type="entry name" value="P-loop containing nucleoside triphosphate hydrolases"/>
    <property type="match status" value="1"/>
</dbReference>
<protein>
    <submittedName>
        <fullName evidence="7">Transcriptional regulator, NifA subfamily, Fis Family</fullName>
    </submittedName>
</protein>
<evidence type="ECO:0000259" key="6">
    <source>
        <dbReference type="PROSITE" id="PS50045"/>
    </source>
</evidence>
<dbReference type="eggNOG" id="COG3604">
    <property type="taxonomic scope" value="Bacteria"/>
</dbReference>
<dbReference type="InterPro" id="IPR002078">
    <property type="entry name" value="Sigma_54_int"/>
</dbReference>
<dbReference type="EMBL" id="CP003557">
    <property type="protein sequence ID" value="AFN74473.1"/>
    <property type="molecule type" value="Genomic_DNA"/>
</dbReference>
<keyword evidence="5" id="KW-0804">Transcription</keyword>
<sequence length="499" mass="56688">MKFIPQNINHIKNLDKEEFEALFQFSQILNSSPGQDSLIEDAMDIVINIINAERGLFVKYNEEENNFSIISARKISNESITDLNQFSSGILQKVISEKRPLLYHDVMGDPNLSQFASVQIHSIKSVIGVPIIRDDKVWGVIIADSTKNRQEFTEENLIFLNFFSNLLSLALDRILKLEELERENRILINKLESVEEIPEMVGRSVVMKNLTQVIHKVAQTDATVLITGESGTGKEIAAKAIHQLSKRKDFPFLAQFCGSIPDSLLESELFGYKKGAFTGATADKQGLLEAADNGTFFLDEIADISTALQAKLLRVLENKEIIRLGDTKVKNVNVRIIAATNKDLSALVKEGKFREDLFYRLNVFPIVMPPLRERREDIPLLATHFIKKISGKNIPIEPAAIKKLENYYWPGNIRQLINVIQRAVILCDSQKITADHIILEGTQELMDFKGTLRDFEMMLLKKRLEEFNGNRTLTAKSLGVSVRWIQMKLKEMEQKADER</sequence>
<dbReference type="Proteomes" id="UP000009011">
    <property type="component" value="Chromosome"/>
</dbReference>
<dbReference type="SUPFAM" id="SSF46689">
    <property type="entry name" value="Homeodomain-like"/>
    <property type="match status" value="1"/>
</dbReference>
<dbReference type="InterPro" id="IPR027417">
    <property type="entry name" value="P-loop_NTPase"/>
</dbReference>
<dbReference type="Gene3D" id="1.10.10.60">
    <property type="entry name" value="Homeodomain-like"/>
    <property type="match status" value="1"/>
</dbReference>
<gene>
    <name evidence="7" type="ordered locus">MROS_1236</name>
</gene>
<dbReference type="Gene3D" id="1.10.8.60">
    <property type="match status" value="1"/>
</dbReference>
<evidence type="ECO:0000256" key="2">
    <source>
        <dbReference type="ARBA" id="ARBA00022840"/>
    </source>
</evidence>
<dbReference type="SUPFAM" id="SSF55781">
    <property type="entry name" value="GAF domain-like"/>
    <property type="match status" value="1"/>
</dbReference>
<dbReference type="STRING" id="1191523.MROS_1236"/>
<dbReference type="GO" id="GO:0006355">
    <property type="term" value="P:regulation of DNA-templated transcription"/>
    <property type="evidence" value="ECO:0007669"/>
    <property type="project" value="InterPro"/>
</dbReference>
<dbReference type="PANTHER" id="PTHR32071:SF121">
    <property type="entry name" value="SIGMA L-DEPENDENT TRANSCRIPTIONAL REGULATOR YQIR-RELATED"/>
    <property type="match status" value="1"/>
</dbReference>
<dbReference type="GO" id="GO:0005524">
    <property type="term" value="F:ATP binding"/>
    <property type="evidence" value="ECO:0007669"/>
    <property type="project" value="UniProtKB-KW"/>
</dbReference>
<keyword evidence="1" id="KW-0547">Nucleotide-binding</keyword>
<dbReference type="InterPro" id="IPR002197">
    <property type="entry name" value="HTH_Fis"/>
</dbReference>
<dbReference type="RefSeq" id="WP_014855908.1">
    <property type="nucleotide sequence ID" value="NC_018178.1"/>
</dbReference>
<dbReference type="SMART" id="SM00382">
    <property type="entry name" value="AAA"/>
    <property type="match status" value="1"/>
</dbReference>
<reference evidence="7 8" key="1">
    <citation type="journal article" date="2013" name="PLoS ONE">
        <title>Genomic analysis of Melioribacter roseus, facultatively anaerobic organotrophic bacterium representing a novel deep lineage within Bacteriodetes/Chlorobi group.</title>
        <authorList>
            <person name="Kadnikov V.V."/>
            <person name="Mardanov A.V."/>
            <person name="Podosokorskaya O.A."/>
            <person name="Gavrilov S.N."/>
            <person name="Kublanov I.V."/>
            <person name="Beletsky A.V."/>
            <person name="Bonch-Osmolovskaya E.A."/>
            <person name="Ravin N.V."/>
        </authorList>
    </citation>
    <scope>NUCLEOTIDE SEQUENCE [LARGE SCALE GENOMIC DNA]</scope>
    <source>
        <strain evidence="8">JCM 17771 / P3M-2</strain>
    </source>
</reference>
<keyword evidence="4" id="KW-0238">DNA-binding</keyword>
<dbReference type="PANTHER" id="PTHR32071">
    <property type="entry name" value="TRANSCRIPTIONAL REGULATORY PROTEIN"/>
    <property type="match status" value="1"/>
</dbReference>
<dbReference type="PROSITE" id="PS00676">
    <property type="entry name" value="SIGMA54_INTERACT_2"/>
    <property type="match status" value="1"/>
</dbReference>
<dbReference type="Gene3D" id="3.40.50.300">
    <property type="entry name" value="P-loop containing nucleotide triphosphate hydrolases"/>
    <property type="match status" value="1"/>
</dbReference>
<evidence type="ECO:0000256" key="4">
    <source>
        <dbReference type="ARBA" id="ARBA00023125"/>
    </source>
</evidence>
<dbReference type="InterPro" id="IPR003018">
    <property type="entry name" value="GAF"/>
</dbReference>
<dbReference type="FunFam" id="3.40.50.300:FF:000006">
    <property type="entry name" value="DNA-binding transcriptional regulator NtrC"/>
    <property type="match status" value="1"/>
</dbReference>
<dbReference type="PROSITE" id="PS00688">
    <property type="entry name" value="SIGMA54_INTERACT_3"/>
    <property type="match status" value="1"/>
</dbReference>
<dbReference type="Gene3D" id="3.30.450.40">
    <property type="match status" value="1"/>
</dbReference>
<dbReference type="InterPro" id="IPR025944">
    <property type="entry name" value="Sigma_54_int_dom_CS"/>
</dbReference>
<evidence type="ECO:0000256" key="3">
    <source>
        <dbReference type="ARBA" id="ARBA00023015"/>
    </source>
</evidence>
<dbReference type="InterPro" id="IPR029016">
    <property type="entry name" value="GAF-like_dom_sf"/>
</dbReference>
<dbReference type="Pfam" id="PF25601">
    <property type="entry name" value="AAA_lid_14"/>
    <property type="match status" value="1"/>
</dbReference>
<feature type="domain" description="Sigma-54 factor interaction" evidence="6">
    <location>
        <begin position="200"/>
        <end position="425"/>
    </location>
</feature>
<organism evidence="7 8">
    <name type="scientific">Melioribacter roseus (strain DSM 23840 / JCM 17771 / VKM B-2668 / P3M-2)</name>
    <dbReference type="NCBI Taxonomy" id="1191523"/>
    <lineage>
        <taxon>Bacteria</taxon>
        <taxon>Pseudomonadati</taxon>
        <taxon>Ignavibacteriota</taxon>
        <taxon>Ignavibacteria</taxon>
        <taxon>Ignavibacteriales</taxon>
        <taxon>Melioribacteraceae</taxon>
        <taxon>Melioribacter</taxon>
    </lineage>
</organism>
<dbReference type="KEGG" id="mro:MROS_1236"/>
<keyword evidence="3" id="KW-0805">Transcription regulation</keyword>
<dbReference type="InterPro" id="IPR058031">
    <property type="entry name" value="AAA_lid_NorR"/>
</dbReference>
<evidence type="ECO:0000313" key="8">
    <source>
        <dbReference type="Proteomes" id="UP000009011"/>
    </source>
</evidence>
<evidence type="ECO:0000313" key="7">
    <source>
        <dbReference type="EMBL" id="AFN74473.1"/>
    </source>
</evidence>
<dbReference type="AlphaFoldDB" id="I6ZZS1"/>
<dbReference type="CDD" id="cd00009">
    <property type="entry name" value="AAA"/>
    <property type="match status" value="1"/>
</dbReference>
<keyword evidence="8" id="KW-1185">Reference proteome</keyword>
<dbReference type="Pfam" id="PF02954">
    <property type="entry name" value="HTH_8"/>
    <property type="match status" value="1"/>
</dbReference>
<dbReference type="SMART" id="SM00065">
    <property type="entry name" value="GAF"/>
    <property type="match status" value="1"/>
</dbReference>
<dbReference type="InterPro" id="IPR009057">
    <property type="entry name" value="Homeodomain-like_sf"/>
</dbReference>
<evidence type="ECO:0000256" key="5">
    <source>
        <dbReference type="ARBA" id="ARBA00023163"/>
    </source>
</evidence>
<keyword evidence="2" id="KW-0067">ATP-binding</keyword>
<dbReference type="OrthoDB" id="9782110at2"/>
<dbReference type="InterPro" id="IPR025943">
    <property type="entry name" value="Sigma_54_int_dom_ATP-bd_2"/>
</dbReference>
<proteinExistence type="predicted"/>
<dbReference type="GO" id="GO:0043565">
    <property type="term" value="F:sequence-specific DNA binding"/>
    <property type="evidence" value="ECO:0007669"/>
    <property type="project" value="InterPro"/>
</dbReference>
<accession>I6ZZS1</accession>
<dbReference type="Pfam" id="PF00158">
    <property type="entry name" value="Sigma54_activat"/>
    <property type="match status" value="1"/>
</dbReference>
<name>I6ZZS1_MELRP</name>